<reference evidence="30" key="1">
    <citation type="journal article" date="2021" name="Evol. Appl.">
        <title>The genome of the Pyrenean desman and the effects of bottlenecks and inbreeding on the genomic landscape of an endangered species.</title>
        <authorList>
            <person name="Escoda L."/>
            <person name="Castresana J."/>
        </authorList>
    </citation>
    <scope>NUCLEOTIDE SEQUENCE</scope>
    <source>
        <strain evidence="30">IBE-C5619</strain>
    </source>
</reference>
<keyword evidence="8" id="KW-0963">Cytoplasm</keyword>
<dbReference type="GO" id="GO:0005509">
    <property type="term" value="F:calcium ion binding"/>
    <property type="evidence" value="ECO:0007669"/>
    <property type="project" value="InterPro"/>
</dbReference>
<evidence type="ECO:0000256" key="4">
    <source>
        <dbReference type="ARBA" id="ARBA00007323"/>
    </source>
</evidence>
<dbReference type="GO" id="GO:0048306">
    <property type="term" value="F:calcium-dependent protein binding"/>
    <property type="evidence" value="ECO:0007669"/>
    <property type="project" value="TreeGrafter"/>
</dbReference>
<keyword evidence="9" id="KW-0145">Chemotaxis</keyword>
<keyword evidence="14" id="KW-0053">Apoptosis</keyword>
<dbReference type="GO" id="GO:0014002">
    <property type="term" value="P:astrocyte development"/>
    <property type="evidence" value="ECO:0007669"/>
    <property type="project" value="TreeGrafter"/>
</dbReference>
<keyword evidence="17" id="KW-0862">Zinc</keyword>
<sequence>CKRLTAEMSELEKCIDVIVNTFHHYSARKGDPDTLSQQEFKQLVKKELPNFLQKKDDNAILKIMEDLDTNVDKQLSFEEFAILVGRLTYASHEVMHENADPGQKHSHGPGLGEGGHGHGHSHGHGHGHSHGHGHNH</sequence>
<evidence type="ECO:0000256" key="13">
    <source>
        <dbReference type="ARBA" id="ARBA00022588"/>
    </source>
</evidence>
<evidence type="ECO:0000256" key="17">
    <source>
        <dbReference type="ARBA" id="ARBA00022833"/>
    </source>
</evidence>
<evidence type="ECO:0000313" key="30">
    <source>
        <dbReference type="EMBL" id="KAG8504990.1"/>
    </source>
</evidence>
<evidence type="ECO:0000256" key="2">
    <source>
        <dbReference type="ARBA" id="ARBA00004245"/>
    </source>
</evidence>
<comment type="subunit">
    <text evidence="27">Homodimer. Preferentially exists as a heterodimer or heterotetramer with S100A8 known as calprotectin (S100A8/A9). S100A9 interacts with ATP2A2. S100A9 interacts with AGER, and with the heterodimeric complex formed by TLR4 and LY96 in the presence of calcium and/or zinc ions. S100A9 binds quinoline-3-carboxamides in the presence of calcium and/or zinc ions. S100A9 interacts with amyloid-beta protein 40. Calprotectin (S100A8/9) interacts with CEACAM3 and tubulin filaments in a calcium-dependent manner. Heterotetrameric calprotectin (S100A8/A9) interacts with ANXA6 and associates with tubulin filaments in activated monocytes. Calprotectin (S100A8/9) interacts with NCF2/P67PHOX, RAC1, RAC2, CYBA and CYBB. Calprotectin (S100A8/9) interacts with NOS2 to form the iNOS-S100A8/A9 transnitrosylase complex; induced by LDL(ox). Calprotectin (S100A8/9) interacts with CD69.</text>
</comment>
<keyword evidence="13" id="KW-0399">Innate immunity</keyword>
<dbReference type="Gene3D" id="1.10.238.10">
    <property type="entry name" value="EF-hand"/>
    <property type="match status" value="1"/>
</dbReference>
<dbReference type="CDD" id="cd05030">
    <property type="entry name" value="calgranulins"/>
    <property type="match status" value="1"/>
</dbReference>
<dbReference type="GO" id="GO:0045113">
    <property type="term" value="P:regulation of integrin biosynthetic process"/>
    <property type="evidence" value="ECO:0007669"/>
    <property type="project" value="TreeGrafter"/>
</dbReference>
<dbReference type="PANTHER" id="PTHR11639:SF79">
    <property type="entry name" value="PROTEIN S100-A9"/>
    <property type="match status" value="1"/>
</dbReference>
<evidence type="ECO:0000256" key="1">
    <source>
        <dbReference type="ARBA" id="ARBA00004202"/>
    </source>
</evidence>
<keyword evidence="15" id="KW-0479">Metal-binding</keyword>
<evidence type="ECO:0000259" key="29">
    <source>
        <dbReference type="PROSITE" id="PS50222"/>
    </source>
</evidence>
<dbReference type="GO" id="GO:0002544">
    <property type="term" value="P:chronic inflammatory response"/>
    <property type="evidence" value="ECO:0007669"/>
    <property type="project" value="TreeGrafter"/>
</dbReference>
<dbReference type="Pfam" id="PF01023">
    <property type="entry name" value="S_100"/>
    <property type="match status" value="1"/>
</dbReference>
<evidence type="ECO:0000256" key="9">
    <source>
        <dbReference type="ARBA" id="ARBA00022500"/>
    </source>
</evidence>
<evidence type="ECO:0000256" key="26">
    <source>
        <dbReference type="ARBA" id="ARBA00043081"/>
    </source>
</evidence>
<dbReference type="Proteomes" id="UP000700334">
    <property type="component" value="Unassembled WGS sequence"/>
</dbReference>
<dbReference type="GO" id="GO:0016209">
    <property type="term" value="F:antioxidant activity"/>
    <property type="evidence" value="ECO:0007669"/>
    <property type="project" value="UniProtKB-KW"/>
</dbReference>
<evidence type="ECO:0000256" key="14">
    <source>
        <dbReference type="ARBA" id="ARBA00022703"/>
    </source>
</evidence>
<evidence type="ECO:0000256" key="19">
    <source>
        <dbReference type="ARBA" id="ARBA00022859"/>
    </source>
</evidence>
<evidence type="ECO:0000256" key="24">
    <source>
        <dbReference type="ARBA" id="ARBA00023212"/>
    </source>
</evidence>
<dbReference type="GO" id="GO:0005886">
    <property type="term" value="C:plasma membrane"/>
    <property type="evidence" value="ECO:0007669"/>
    <property type="project" value="UniProtKB-SubCell"/>
</dbReference>
<keyword evidence="10" id="KW-0964">Secreted</keyword>
<dbReference type="PROSITE" id="PS00303">
    <property type="entry name" value="S100_CABP"/>
    <property type="match status" value="1"/>
</dbReference>
<dbReference type="GO" id="GO:0032496">
    <property type="term" value="P:response to lipopolysaccharide"/>
    <property type="evidence" value="ECO:0007669"/>
    <property type="project" value="TreeGrafter"/>
</dbReference>
<dbReference type="OrthoDB" id="9447434at2759"/>
<dbReference type="GO" id="GO:0043542">
    <property type="term" value="P:endothelial cell migration"/>
    <property type="evidence" value="ECO:0007669"/>
    <property type="project" value="TreeGrafter"/>
</dbReference>
<dbReference type="SUPFAM" id="SSF47473">
    <property type="entry name" value="EF-hand"/>
    <property type="match status" value="1"/>
</dbReference>
<evidence type="ECO:0000256" key="27">
    <source>
        <dbReference type="ARBA" id="ARBA00046583"/>
    </source>
</evidence>
<keyword evidence="11" id="KW-0929">Antimicrobial</keyword>
<dbReference type="GO" id="GO:0070062">
    <property type="term" value="C:extracellular exosome"/>
    <property type="evidence" value="ECO:0007669"/>
    <property type="project" value="TreeGrafter"/>
</dbReference>
<dbReference type="GO" id="GO:0030593">
    <property type="term" value="P:neutrophil chemotaxis"/>
    <property type="evidence" value="ECO:0007669"/>
    <property type="project" value="TreeGrafter"/>
</dbReference>
<gene>
    <name evidence="30" type="ORF">J0S82_015882</name>
</gene>
<evidence type="ECO:0000256" key="10">
    <source>
        <dbReference type="ARBA" id="ARBA00022525"/>
    </source>
</evidence>
<dbReference type="GO" id="GO:0061844">
    <property type="term" value="P:antimicrobial humoral immune response mediated by antimicrobial peptide"/>
    <property type="evidence" value="ECO:0007669"/>
    <property type="project" value="TreeGrafter"/>
</dbReference>
<evidence type="ECO:0000256" key="15">
    <source>
        <dbReference type="ARBA" id="ARBA00022723"/>
    </source>
</evidence>
<comment type="subcellular location">
    <subcellularLocation>
        <location evidence="1">Cell membrane</location>
        <topology evidence="1">Peripheral membrane protein</topology>
    </subcellularLocation>
    <subcellularLocation>
        <location evidence="2">Cytoplasm</location>
        <location evidence="2">Cytoskeleton</location>
    </subcellularLocation>
    <subcellularLocation>
        <location evidence="3">Secreted</location>
    </subcellularLocation>
</comment>
<feature type="non-terminal residue" evidence="30">
    <location>
        <position position="1"/>
    </location>
</feature>
<keyword evidence="19" id="KW-0391">Immunity</keyword>
<evidence type="ECO:0000256" key="23">
    <source>
        <dbReference type="ARBA" id="ARBA00023198"/>
    </source>
</evidence>
<dbReference type="GO" id="GO:0006915">
    <property type="term" value="P:apoptotic process"/>
    <property type="evidence" value="ECO:0007669"/>
    <property type="project" value="UniProtKB-KW"/>
</dbReference>
<evidence type="ECO:0000256" key="22">
    <source>
        <dbReference type="ARBA" id="ARBA00023136"/>
    </source>
</evidence>
<keyword evidence="21" id="KW-0072">Autophagy</keyword>
<dbReference type="InterPro" id="IPR002048">
    <property type="entry name" value="EF_hand_dom"/>
</dbReference>
<evidence type="ECO:0000256" key="21">
    <source>
        <dbReference type="ARBA" id="ARBA00023006"/>
    </source>
</evidence>
<comment type="similarity">
    <text evidence="4">Belongs to the S-100 family.</text>
</comment>
<dbReference type="InterPro" id="IPR011992">
    <property type="entry name" value="EF-hand-dom_pair"/>
</dbReference>
<accession>A0A8J5ZNH3</accession>
<evidence type="ECO:0000256" key="6">
    <source>
        <dbReference type="ARBA" id="ARBA00022475"/>
    </source>
</evidence>
<organism evidence="30 31">
    <name type="scientific">Galemys pyrenaicus</name>
    <name type="common">Iberian desman</name>
    <name type="synonym">Pyrenean desman</name>
    <dbReference type="NCBI Taxonomy" id="202257"/>
    <lineage>
        <taxon>Eukaryota</taxon>
        <taxon>Metazoa</taxon>
        <taxon>Chordata</taxon>
        <taxon>Craniata</taxon>
        <taxon>Vertebrata</taxon>
        <taxon>Euteleostomi</taxon>
        <taxon>Mammalia</taxon>
        <taxon>Eutheria</taxon>
        <taxon>Laurasiatheria</taxon>
        <taxon>Eulipotyphla</taxon>
        <taxon>Talpidae</taxon>
        <taxon>Galemys</taxon>
    </lineage>
</organism>
<keyword evidence="7" id="KW-0488">Methylation</keyword>
<keyword evidence="22" id="KW-0472">Membrane</keyword>
<dbReference type="GO" id="GO:0035425">
    <property type="term" value="P:autocrine signaling"/>
    <property type="evidence" value="ECO:0007669"/>
    <property type="project" value="TreeGrafter"/>
</dbReference>
<keyword evidence="20" id="KW-0049">Antioxidant</keyword>
<dbReference type="PANTHER" id="PTHR11639">
    <property type="entry name" value="S100 CALCIUM-BINDING PROTEIN"/>
    <property type="match status" value="1"/>
</dbReference>
<evidence type="ECO:0000256" key="8">
    <source>
        <dbReference type="ARBA" id="ARBA00022490"/>
    </source>
</evidence>
<evidence type="ECO:0000256" key="28">
    <source>
        <dbReference type="SAM" id="MobiDB-lite"/>
    </source>
</evidence>
<dbReference type="InterPro" id="IPR001751">
    <property type="entry name" value="S100/CaBP7/8-like_CS"/>
</dbReference>
<keyword evidence="31" id="KW-1185">Reference proteome</keyword>
<dbReference type="AlphaFoldDB" id="A0A8J5ZNH3"/>
<dbReference type="GO" id="GO:0006914">
    <property type="term" value="P:autophagy"/>
    <property type="evidence" value="ECO:0007669"/>
    <property type="project" value="UniProtKB-KW"/>
</dbReference>
<dbReference type="PROSITE" id="PS50222">
    <property type="entry name" value="EF_HAND_2"/>
    <property type="match status" value="1"/>
</dbReference>
<keyword evidence="6" id="KW-1003">Cell membrane</keyword>
<evidence type="ECO:0000256" key="5">
    <source>
        <dbReference type="ARBA" id="ARBA00014222"/>
    </source>
</evidence>
<keyword evidence="16" id="KW-0677">Repeat</keyword>
<feature type="compositionally biased region" description="Basic residues" evidence="28">
    <location>
        <begin position="117"/>
        <end position="136"/>
    </location>
</feature>
<dbReference type="GO" id="GO:0005634">
    <property type="term" value="C:nucleus"/>
    <property type="evidence" value="ECO:0007669"/>
    <property type="project" value="TreeGrafter"/>
</dbReference>
<name>A0A8J5ZNH3_GALPY</name>
<evidence type="ECO:0000256" key="16">
    <source>
        <dbReference type="ARBA" id="ARBA00022737"/>
    </source>
</evidence>
<protein>
    <recommendedName>
        <fullName evidence="5">Protein S100-A9</fullName>
    </recommendedName>
    <alternativeName>
        <fullName evidence="25">Calgranulin-B</fullName>
    </alternativeName>
    <alternativeName>
        <fullName evidence="26">S100 calcium-binding protein A9</fullName>
    </alternativeName>
</protein>
<keyword evidence="18" id="KW-0106">Calcium</keyword>
<feature type="domain" description="EF-hand" evidence="29">
    <location>
        <begin position="55"/>
        <end position="90"/>
    </location>
</feature>
<dbReference type="InterPro" id="IPR013787">
    <property type="entry name" value="S100_Ca-bd_sub"/>
</dbReference>
<evidence type="ECO:0000313" key="31">
    <source>
        <dbReference type="Proteomes" id="UP000700334"/>
    </source>
</evidence>
<dbReference type="GO" id="GO:0005856">
    <property type="term" value="C:cytoskeleton"/>
    <property type="evidence" value="ECO:0007669"/>
    <property type="project" value="UniProtKB-SubCell"/>
</dbReference>
<dbReference type="GO" id="GO:0070488">
    <property type="term" value="P:neutrophil aggregation"/>
    <property type="evidence" value="ECO:0007669"/>
    <property type="project" value="TreeGrafter"/>
</dbReference>
<evidence type="ECO:0000256" key="25">
    <source>
        <dbReference type="ARBA" id="ARBA00041898"/>
    </source>
</evidence>
<evidence type="ECO:0000256" key="7">
    <source>
        <dbReference type="ARBA" id="ARBA00022481"/>
    </source>
</evidence>
<evidence type="ECO:0000256" key="11">
    <source>
        <dbReference type="ARBA" id="ARBA00022529"/>
    </source>
</evidence>
<dbReference type="GO" id="GO:0002523">
    <property type="term" value="P:leukocyte migration involved in inflammatory response"/>
    <property type="evidence" value="ECO:0007669"/>
    <property type="project" value="TreeGrafter"/>
</dbReference>
<dbReference type="GO" id="GO:0005737">
    <property type="term" value="C:cytoplasm"/>
    <property type="evidence" value="ECO:0007669"/>
    <property type="project" value="TreeGrafter"/>
</dbReference>
<evidence type="ECO:0000256" key="20">
    <source>
        <dbReference type="ARBA" id="ARBA00022862"/>
    </source>
</evidence>
<comment type="caution">
    <text evidence="30">The sequence shown here is derived from an EMBL/GenBank/DDBJ whole genome shotgun (WGS) entry which is preliminary data.</text>
</comment>
<dbReference type="GO" id="GO:0045087">
    <property type="term" value="P:innate immune response"/>
    <property type="evidence" value="ECO:0007669"/>
    <property type="project" value="UniProtKB-KW"/>
</dbReference>
<evidence type="ECO:0000256" key="3">
    <source>
        <dbReference type="ARBA" id="ARBA00004613"/>
    </source>
</evidence>
<evidence type="ECO:0000256" key="18">
    <source>
        <dbReference type="ARBA" id="ARBA00022837"/>
    </source>
</evidence>
<feature type="region of interest" description="Disordered" evidence="28">
    <location>
        <begin position="98"/>
        <end position="136"/>
    </location>
</feature>
<keyword evidence="24" id="KW-0206">Cytoskeleton</keyword>
<keyword evidence="23" id="KW-0395">Inflammatory response</keyword>
<keyword evidence="12" id="KW-0597">Phosphoprotein</keyword>
<dbReference type="SMART" id="SM01394">
    <property type="entry name" value="S_100"/>
    <property type="match status" value="1"/>
</dbReference>
<dbReference type="EMBL" id="JAGFMF010012272">
    <property type="protein sequence ID" value="KAG8504990.1"/>
    <property type="molecule type" value="Genomic_DNA"/>
</dbReference>
<evidence type="ECO:0000256" key="12">
    <source>
        <dbReference type="ARBA" id="ARBA00022553"/>
    </source>
</evidence>
<proteinExistence type="inferred from homology"/>